<evidence type="ECO:0000313" key="3">
    <source>
        <dbReference type="Proteomes" id="UP000183015"/>
    </source>
</evidence>
<feature type="transmembrane region" description="Helical" evidence="1">
    <location>
        <begin position="553"/>
        <end position="572"/>
    </location>
</feature>
<dbReference type="eggNOG" id="COG0577">
    <property type="taxonomic scope" value="Bacteria"/>
</dbReference>
<feature type="transmembrane region" description="Helical" evidence="1">
    <location>
        <begin position="637"/>
        <end position="661"/>
    </location>
</feature>
<dbReference type="EMBL" id="FOAZ01000007">
    <property type="protein sequence ID" value="SEL32605.1"/>
    <property type="molecule type" value="Genomic_DNA"/>
</dbReference>
<feature type="transmembrane region" description="Helical" evidence="1">
    <location>
        <begin position="592"/>
        <end position="616"/>
    </location>
</feature>
<keyword evidence="3" id="KW-1185">Reference proteome</keyword>
<feature type="transmembrane region" description="Helical" evidence="1">
    <location>
        <begin position="504"/>
        <end position="522"/>
    </location>
</feature>
<dbReference type="STRING" id="235985.SAMN05414137_107286"/>
<name>A0A1H7PBF6_STRJI</name>
<organism evidence="2 3">
    <name type="scientific">Streptacidiphilus jiangxiensis</name>
    <dbReference type="NCBI Taxonomy" id="235985"/>
    <lineage>
        <taxon>Bacteria</taxon>
        <taxon>Bacillati</taxon>
        <taxon>Actinomycetota</taxon>
        <taxon>Actinomycetes</taxon>
        <taxon>Kitasatosporales</taxon>
        <taxon>Streptomycetaceae</taxon>
        <taxon>Streptacidiphilus</taxon>
    </lineage>
</organism>
<protein>
    <submittedName>
        <fullName evidence="2">Putative ABC transport system permease protein</fullName>
    </submittedName>
</protein>
<dbReference type="Proteomes" id="UP000183015">
    <property type="component" value="Unassembled WGS sequence"/>
</dbReference>
<evidence type="ECO:0000256" key="1">
    <source>
        <dbReference type="SAM" id="Phobius"/>
    </source>
</evidence>
<dbReference type="RefSeq" id="WP_042442873.1">
    <property type="nucleotide sequence ID" value="NZ_FOAZ01000007.1"/>
</dbReference>
<feature type="transmembrane region" description="Helical" evidence="1">
    <location>
        <begin position="348"/>
        <end position="369"/>
    </location>
</feature>
<reference evidence="3" key="1">
    <citation type="submission" date="2016-10" db="EMBL/GenBank/DDBJ databases">
        <authorList>
            <person name="Varghese N."/>
        </authorList>
    </citation>
    <scope>NUCLEOTIDE SEQUENCE [LARGE SCALE GENOMIC DNA]</scope>
    <source>
        <strain evidence="3">DSM 45096 / BCRC 16803 / CGMCC 4.1857 / CIP 109030 / JCM 12277 / KCTC 19219 / NBRC 100920 / 33214</strain>
    </source>
</reference>
<keyword evidence="1" id="KW-0812">Transmembrane</keyword>
<dbReference type="eggNOG" id="COG4591">
    <property type="taxonomic scope" value="Bacteria"/>
</dbReference>
<accession>A0A1H7PBF6</accession>
<evidence type="ECO:0000313" key="2">
    <source>
        <dbReference type="EMBL" id="SEL32605.1"/>
    </source>
</evidence>
<feature type="transmembrane region" description="Helical" evidence="1">
    <location>
        <begin position="427"/>
        <end position="446"/>
    </location>
</feature>
<feature type="transmembrane region" description="Helical" evidence="1">
    <location>
        <begin position="466"/>
        <end position="484"/>
    </location>
</feature>
<gene>
    <name evidence="2" type="ORF">SAMN05414137_107286</name>
</gene>
<feature type="transmembrane region" description="Helical" evidence="1">
    <location>
        <begin position="689"/>
        <end position="711"/>
    </location>
</feature>
<proteinExistence type="predicted"/>
<dbReference type="AlphaFoldDB" id="A0A1H7PBF6"/>
<keyword evidence="1" id="KW-1133">Transmembrane helix</keyword>
<feature type="transmembrane region" description="Helical" evidence="1">
    <location>
        <begin position="381"/>
        <end position="407"/>
    </location>
</feature>
<keyword evidence="1" id="KW-0472">Membrane</keyword>
<sequence length="725" mass="72877">MLLPVIRRELRGDLPLLCALAVVVATLTALCALGPLLMARQEDRALTGRLEAAQRRAPLITVGAQLLAAPAGKATALPEVLAVAGRALVGDADLPLDRMLGVTWSAADYTAASLPGLKPTAAGADSAQLAVSYLSDGLAHVRLVQGSAPAPGTPAPAAGPAARPAGVLVPIAVSQATARLLGLHVGQHLTARYSLPTQSTDVTFTVSGIFVPAPGGADFWSARRTLDIPLQYAQTGAPGRQVAAQALLGADGPGLLEADGVPEPALSWQLHVTLGPAAVRAADTVPQVLHGYLSQVDQLQCSGTDANGNPVCVADDRATTLYQGTDRLSPLLADFAAKDRRARALGSYAEAALAALALATVVVTGRLLLARRHPQMRLQQARGAAVATLVLLRGTAAAVVVAVAAGLGWGAGSAMAPGGTSGRPEPLLAWSVAAAAALVVPVQAWLSVREPRHTATGAARPAGRRVVAEATVLLLAVAAVVALRARGASGGAQGPDPQLTATPVLVSVAVVAVLLRLYPLVLRGLARGTRRGPGLVAFVALRSAADAAPTTGLALYVLVLTLGTAVFGDLVTAQVAGTGEGSDALAGVVSGSYALCTSVGAVFCLLALTLELVLTAGGRARTVAVLRTLGLGGPRVLALHLLQTLPLALAAAAGGAVLGLVEPHALGPALDLRALAGAAAPGPTDHTRVALLALAAALLVLGAAAAETLALRRTRLHAVLRLGER</sequence>